<dbReference type="PATRIC" id="fig|1349767.4.peg.125"/>
<proteinExistence type="predicted"/>
<dbReference type="STRING" id="1349767.GJA_3527"/>
<name>W0V9W6_9BURK</name>
<dbReference type="KEGG" id="jag:GJA_3527"/>
<keyword evidence="2" id="KW-1185">Reference proteome</keyword>
<evidence type="ECO:0000313" key="2">
    <source>
        <dbReference type="Proteomes" id="UP000027604"/>
    </source>
</evidence>
<organism evidence="1 2">
    <name type="scientific">Janthinobacterium agaricidamnosum NBRC 102515 = DSM 9628</name>
    <dbReference type="NCBI Taxonomy" id="1349767"/>
    <lineage>
        <taxon>Bacteria</taxon>
        <taxon>Pseudomonadati</taxon>
        <taxon>Pseudomonadota</taxon>
        <taxon>Betaproteobacteria</taxon>
        <taxon>Burkholderiales</taxon>
        <taxon>Oxalobacteraceae</taxon>
        <taxon>Janthinobacterium</taxon>
    </lineage>
</organism>
<dbReference type="AlphaFoldDB" id="W0V9W6"/>
<dbReference type="EMBL" id="HG322949">
    <property type="protein sequence ID" value="CDG84143.1"/>
    <property type="molecule type" value="Genomic_DNA"/>
</dbReference>
<reference evidence="1 2" key="1">
    <citation type="journal article" date="2015" name="Genome Announc.">
        <title>Genome Sequence of Mushroom Soft-Rot Pathogen Janthinobacterium agaricidamnosum.</title>
        <authorList>
            <person name="Graupner K."/>
            <person name="Lackner G."/>
            <person name="Hertweck C."/>
        </authorList>
    </citation>
    <scope>NUCLEOTIDE SEQUENCE [LARGE SCALE GENOMIC DNA]</scope>
    <source>
        <strain evidence="2">NBRC 102515 / DSM 9628</strain>
    </source>
</reference>
<evidence type="ECO:0000313" key="1">
    <source>
        <dbReference type="EMBL" id="CDG84143.1"/>
    </source>
</evidence>
<dbReference type="HOGENOM" id="CLU_3080723_0_0_4"/>
<sequence>MSRDRDLAEVVDALPAAIEIMKPTVQPEALKTCATMASDIADNLEKLTRSAA</sequence>
<protein>
    <submittedName>
        <fullName evidence="1">Uncharacterized protein</fullName>
    </submittedName>
</protein>
<accession>W0V9W6</accession>
<gene>
    <name evidence="1" type="ORF">GJA_3527</name>
</gene>
<dbReference type="Proteomes" id="UP000027604">
    <property type="component" value="Chromosome I"/>
</dbReference>